<comment type="caution">
    <text evidence="2">The sequence shown here is derived from an EMBL/GenBank/DDBJ whole genome shotgun (WGS) entry which is preliminary data.</text>
</comment>
<dbReference type="AlphaFoldDB" id="A0A9W8LVD5"/>
<evidence type="ECO:0000259" key="1">
    <source>
        <dbReference type="Pfam" id="PF17919"/>
    </source>
</evidence>
<evidence type="ECO:0000313" key="2">
    <source>
        <dbReference type="EMBL" id="KAJ2806294.1"/>
    </source>
</evidence>
<dbReference type="Proteomes" id="UP001140094">
    <property type="component" value="Unassembled WGS sequence"/>
</dbReference>
<organism evidence="2 3">
    <name type="scientific">Coemansia guatemalensis</name>
    <dbReference type="NCBI Taxonomy" id="2761395"/>
    <lineage>
        <taxon>Eukaryota</taxon>
        <taxon>Fungi</taxon>
        <taxon>Fungi incertae sedis</taxon>
        <taxon>Zoopagomycota</taxon>
        <taxon>Kickxellomycotina</taxon>
        <taxon>Kickxellomycetes</taxon>
        <taxon>Kickxellales</taxon>
        <taxon>Kickxellaceae</taxon>
        <taxon>Coemansia</taxon>
    </lineage>
</organism>
<dbReference type="EMBL" id="JANBUO010000204">
    <property type="protein sequence ID" value="KAJ2806294.1"/>
    <property type="molecule type" value="Genomic_DNA"/>
</dbReference>
<dbReference type="SUPFAM" id="SSF56672">
    <property type="entry name" value="DNA/RNA polymerases"/>
    <property type="match status" value="1"/>
</dbReference>
<reference evidence="2" key="1">
    <citation type="submission" date="2022-07" db="EMBL/GenBank/DDBJ databases">
        <title>Phylogenomic reconstructions and comparative analyses of Kickxellomycotina fungi.</title>
        <authorList>
            <person name="Reynolds N.K."/>
            <person name="Stajich J.E."/>
            <person name="Barry K."/>
            <person name="Grigoriev I.V."/>
            <person name="Crous P."/>
            <person name="Smith M.E."/>
        </authorList>
    </citation>
    <scope>NUCLEOTIDE SEQUENCE</scope>
    <source>
        <strain evidence="2">NRRL 1565</strain>
    </source>
</reference>
<evidence type="ECO:0000313" key="3">
    <source>
        <dbReference type="Proteomes" id="UP001140094"/>
    </source>
</evidence>
<dbReference type="InterPro" id="IPR043502">
    <property type="entry name" value="DNA/RNA_pol_sf"/>
</dbReference>
<protein>
    <recommendedName>
        <fullName evidence="1">Reverse transcriptase/retrotransposon-derived protein RNase H-like domain-containing protein</fullName>
    </recommendedName>
</protein>
<proteinExistence type="predicted"/>
<keyword evidence="3" id="KW-1185">Reference proteome</keyword>
<dbReference type="Pfam" id="PF17919">
    <property type="entry name" value="RT_RNaseH_2"/>
    <property type="match status" value="1"/>
</dbReference>
<dbReference type="OrthoDB" id="5592677at2759"/>
<sequence>MADKSNKTILIMHRAAEECLSKAELESLELHWCNLKACLMDVKHLYILPLDAPLTLHVNAASAGIGAVLLVHHSEAKDDVMPVAYFSKAFDRMQGHRHATWHEAKGLVKAMNHFYLYLDGCVNLQVKGNASMVISLFAHKTQHDSYDLS</sequence>
<accession>A0A9W8LVD5</accession>
<feature type="domain" description="Reverse transcriptase/retrotransposon-derived protein RNase H-like" evidence="1">
    <location>
        <begin position="32"/>
        <end position="120"/>
    </location>
</feature>
<name>A0A9W8LVD5_9FUNG</name>
<dbReference type="InterPro" id="IPR041577">
    <property type="entry name" value="RT_RNaseH_2"/>
</dbReference>
<gene>
    <name evidence="2" type="ORF">H4R20_001741</name>
</gene>